<evidence type="ECO:0000313" key="22">
    <source>
        <dbReference type="WBParaSite" id="nRc.2.0.1.t15972-RA"/>
    </source>
</evidence>
<dbReference type="Gene3D" id="3.40.50.300">
    <property type="entry name" value="P-loop containing nucleotide triphosphate hydrolases"/>
    <property type="match status" value="1"/>
</dbReference>
<evidence type="ECO:0000256" key="6">
    <source>
        <dbReference type="ARBA" id="ARBA00022741"/>
    </source>
</evidence>
<feature type="domain" description="ATP-dependent helicase C-terminal" evidence="20">
    <location>
        <begin position="133"/>
        <end position="288"/>
    </location>
</feature>
<evidence type="ECO:0000313" key="21">
    <source>
        <dbReference type="Proteomes" id="UP000887565"/>
    </source>
</evidence>
<evidence type="ECO:0000256" key="2">
    <source>
        <dbReference type="ARBA" id="ARBA00004123"/>
    </source>
</evidence>
<evidence type="ECO:0000256" key="14">
    <source>
        <dbReference type="ARBA" id="ARBA00023235"/>
    </source>
</evidence>
<evidence type="ECO:0000256" key="7">
    <source>
        <dbReference type="ARBA" id="ARBA00022763"/>
    </source>
</evidence>
<protein>
    <recommendedName>
        <fullName evidence="16">DNA 5'-3' helicase</fullName>
        <ecNumber evidence="16">5.6.2.3</ecNumber>
    </recommendedName>
    <alternativeName>
        <fullName evidence="18">DNA 5'-3' helicase FANCJ</fullName>
    </alternativeName>
</protein>
<dbReference type="Pfam" id="PF13307">
    <property type="entry name" value="Helicase_C_2"/>
    <property type="match status" value="1"/>
</dbReference>
<evidence type="ECO:0000256" key="11">
    <source>
        <dbReference type="ARBA" id="ARBA00023004"/>
    </source>
</evidence>
<keyword evidence="13" id="KW-0234">DNA repair</keyword>
<evidence type="ECO:0000256" key="12">
    <source>
        <dbReference type="ARBA" id="ARBA00023014"/>
    </source>
</evidence>
<evidence type="ECO:0000256" key="9">
    <source>
        <dbReference type="ARBA" id="ARBA00022806"/>
    </source>
</evidence>
<dbReference type="GO" id="GO:0005524">
    <property type="term" value="F:ATP binding"/>
    <property type="evidence" value="ECO:0007669"/>
    <property type="project" value="UniProtKB-KW"/>
</dbReference>
<feature type="compositionally biased region" description="Acidic residues" evidence="19">
    <location>
        <begin position="389"/>
        <end position="402"/>
    </location>
</feature>
<dbReference type="GO" id="GO:0051539">
    <property type="term" value="F:4 iron, 4 sulfur cluster binding"/>
    <property type="evidence" value="ECO:0007669"/>
    <property type="project" value="UniProtKB-KW"/>
</dbReference>
<dbReference type="SMART" id="SM00491">
    <property type="entry name" value="HELICc2"/>
    <property type="match status" value="1"/>
</dbReference>
<evidence type="ECO:0000256" key="16">
    <source>
        <dbReference type="ARBA" id="ARBA00044969"/>
    </source>
</evidence>
<dbReference type="AlphaFoldDB" id="A0A915IPR1"/>
<comment type="similarity">
    <text evidence="3">Belongs to the DEAD box helicase family. DEAH subfamily.</text>
</comment>
<evidence type="ECO:0000256" key="4">
    <source>
        <dbReference type="ARBA" id="ARBA00022485"/>
    </source>
</evidence>
<keyword evidence="12" id="KW-0411">Iron-sulfur</keyword>
<comment type="cofactor">
    <cofactor evidence="1">
        <name>[4Fe-4S] cluster</name>
        <dbReference type="ChEBI" id="CHEBI:49883"/>
    </cofactor>
</comment>
<dbReference type="CDD" id="cd18788">
    <property type="entry name" value="SF2_C_XPD"/>
    <property type="match status" value="1"/>
</dbReference>
<evidence type="ECO:0000256" key="3">
    <source>
        <dbReference type="ARBA" id="ARBA00008792"/>
    </source>
</evidence>
<evidence type="ECO:0000256" key="13">
    <source>
        <dbReference type="ARBA" id="ARBA00023204"/>
    </source>
</evidence>
<comment type="catalytic activity">
    <reaction evidence="17">
        <text>ATP + H2O = ADP + phosphate + H(+)</text>
        <dbReference type="Rhea" id="RHEA:13065"/>
        <dbReference type="ChEBI" id="CHEBI:15377"/>
        <dbReference type="ChEBI" id="CHEBI:15378"/>
        <dbReference type="ChEBI" id="CHEBI:30616"/>
        <dbReference type="ChEBI" id="CHEBI:43474"/>
        <dbReference type="ChEBI" id="CHEBI:456216"/>
        <dbReference type="EC" id="5.6.2.3"/>
    </reaction>
</comment>
<dbReference type="GO" id="GO:0046872">
    <property type="term" value="F:metal ion binding"/>
    <property type="evidence" value="ECO:0007669"/>
    <property type="project" value="UniProtKB-KW"/>
</dbReference>
<dbReference type="GO" id="GO:0016818">
    <property type="term" value="F:hydrolase activity, acting on acid anhydrides, in phosphorus-containing anhydrides"/>
    <property type="evidence" value="ECO:0007669"/>
    <property type="project" value="InterPro"/>
</dbReference>
<keyword evidence="10" id="KW-0067">ATP-binding</keyword>
<dbReference type="PANTHER" id="PTHR11472:SF47">
    <property type="entry name" value="FANCONI ANEMIA GROUP J PROTEIN"/>
    <property type="match status" value="1"/>
</dbReference>
<dbReference type="GO" id="GO:0003676">
    <property type="term" value="F:nucleic acid binding"/>
    <property type="evidence" value="ECO:0007669"/>
    <property type="project" value="InterPro"/>
</dbReference>
<dbReference type="InterPro" id="IPR027417">
    <property type="entry name" value="P-loop_NTPase"/>
</dbReference>
<keyword evidence="6" id="KW-0547">Nucleotide-binding</keyword>
<keyword evidence="9" id="KW-0347">Helicase</keyword>
<evidence type="ECO:0000256" key="5">
    <source>
        <dbReference type="ARBA" id="ARBA00022723"/>
    </source>
</evidence>
<evidence type="ECO:0000256" key="1">
    <source>
        <dbReference type="ARBA" id="ARBA00001966"/>
    </source>
</evidence>
<keyword evidence="21" id="KW-1185">Reference proteome</keyword>
<dbReference type="PANTHER" id="PTHR11472">
    <property type="entry name" value="DNA REPAIR DEAD HELICASE RAD3/XP-D SUBFAMILY MEMBER"/>
    <property type="match status" value="1"/>
</dbReference>
<dbReference type="WBParaSite" id="nRc.2.0.1.t15972-RA">
    <property type="protein sequence ID" value="nRc.2.0.1.t15972-RA"/>
    <property type="gene ID" value="nRc.2.0.1.g15972"/>
</dbReference>
<keyword evidence="14" id="KW-0413">Isomerase</keyword>
<keyword evidence="7" id="KW-0227">DNA damage</keyword>
<evidence type="ECO:0000256" key="17">
    <source>
        <dbReference type="ARBA" id="ARBA00048954"/>
    </source>
</evidence>
<evidence type="ECO:0000256" key="19">
    <source>
        <dbReference type="SAM" id="MobiDB-lite"/>
    </source>
</evidence>
<accession>A0A915IPR1</accession>
<evidence type="ECO:0000256" key="10">
    <source>
        <dbReference type="ARBA" id="ARBA00022840"/>
    </source>
</evidence>
<sequence>MNEYQKNRLSLASERINYNIAYSLKIWCLNPAVAFSDIGPEAWSVILASGTLSPFDTFESELGVQFPIRLEADHVLPFERMMIRGIGRGPNSFPLKALYSETQNFKFMDELGSLLLRICRTVPAGVLCFLSSYSLLNNLEQRWRDTKLWEMISVFKLLVKEPRTTSEMKERLTEFTGAIKNPFQYGDDCTGSLLFAVYRGKVAEGIDFADDLARAVICVGIPYANVRVPEIDLKRKYNDQWRVSRKLLSGQEWYENQAYRALNQALGRCLRHRKDWGALFLVDERFSNASRVLKLSKWMRANFKFADNFDVCAEELDKFITKMARENDGENLLSDFSNRDFFVAKDPSTSNPPSSTFSSKLSPSPRRFTFTTKRNRYAIFTESPSSTDDGDVIVVDDDEESLDNGSSHRQTTIDDKPKTNGRFFTRMVTLKRPESKK</sequence>
<feature type="region of interest" description="Disordered" evidence="19">
    <location>
        <begin position="344"/>
        <end position="365"/>
    </location>
</feature>
<keyword evidence="5" id="KW-0479">Metal-binding</keyword>
<dbReference type="GO" id="GO:0005634">
    <property type="term" value="C:nucleus"/>
    <property type="evidence" value="ECO:0007669"/>
    <property type="project" value="UniProtKB-SubCell"/>
</dbReference>
<dbReference type="GO" id="GO:1990918">
    <property type="term" value="P:double-strand break repair involved in meiotic recombination"/>
    <property type="evidence" value="ECO:0007669"/>
    <property type="project" value="TreeGrafter"/>
</dbReference>
<feature type="region of interest" description="Disordered" evidence="19">
    <location>
        <begin position="389"/>
        <end position="421"/>
    </location>
</feature>
<feature type="compositionally biased region" description="Low complexity" evidence="19">
    <location>
        <begin position="347"/>
        <end position="365"/>
    </location>
</feature>
<dbReference type="InterPro" id="IPR006555">
    <property type="entry name" value="ATP-dep_Helicase_C"/>
</dbReference>
<keyword evidence="11" id="KW-0408">Iron</keyword>
<organism evidence="21 22">
    <name type="scientific">Romanomermis culicivorax</name>
    <name type="common">Nematode worm</name>
    <dbReference type="NCBI Taxonomy" id="13658"/>
    <lineage>
        <taxon>Eukaryota</taxon>
        <taxon>Metazoa</taxon>
        <taxon>Ecdysozoa</taxon>
        <taxon>Nematoda</taxon>
        <taxon>Enoplea</taxon>
        <taxon>Dorylaimia</taxon>
        <taxon>Mermithida</taxon>
        <taxon>Mermithoidea</taxon>
        <taxon>Mermithidae</taxon>
        <taxon>Romanomermis</taxon>
    </lineage>
</organism>
<evidence type="ECO:0000259" key="20">
    <source>
        <dbReference type="SMART" id="SM00491"/>
    </source>
</evidence>
<keyword evidence="4" id="KW-0004">4Fe-4S</keyword>
<dbReference type="OMA" id="LWEMISV"/>
<evidence type="ECO:0000256" key="8">
    <source>
        <dbReference type="ARBA" id="ARBA00022801"/>
    </source>
</evidence>
<comment type="subcellular location">
    <subcellularLocation>
        <location evidence="2">Nucleus</location>
    </subcellularLocation>
</comment>
<dbReference type="InterPro" id="IPR045028">
    <property type="entry name" value="DinG/Rad3-like"/>
</dbReference>
<evidence type="ECO:0000256" key="18">
    <source>
        <dbReference type="ARBA" id="ARBA00082714"/>
    </source>
</evidence>
<dbReference type="GO" id="GO:0006289">
    <property type="term" value="P:nucleotide-excision repair"/>
    <property type="evidence" value="ECO:0007669"/>
    <property type="project" value="TreeGrafter"/>
</dbReference>
<dbReference type="EC" id="5.6.2.3" evidence="16"/>
<reference evidence="22" key="1">
    <citation type="submission" date="2022-11" db="UniProtKB">
        <authorList>
            <consortium name="WormBaseParasite"/>
        </authorList>
    </citation>
    <scope>IDENTIFICATION</scope>
</reference>
<proteinExistence type="inferred from homology"/>
<name>A0A915IPR1_ROMCU</name>
<dbReference type="FunFam" id="3.40.50.300:FF:000731">
    <property type="entry name" value="Fanconi anemia group J protein homolog"/>
    <property type="match status" value="1"/>
</dbReference>
<keyword evidence="15" id="KW-0539">Nucleus</keyword>
<keyword evidence="8" id="KW-0378">Hydrolase</keyword>
<evidence type="ECO:0000256" key="15">
    <source>
        <dbReference type="ARBA" id="ARBA00023242"/>
    </source>
</evidence>
<dbReference type="Proteomes" id="UP000887565">
    <property type="component" value="Unplaced"/>
</dbReference>
<dbReference type="GO" id="GO:0043139">
    <property type="term" value="F:5'-3' DNA helicase activity"/>
    <property type="evidence" value="ECO:0007669"/>
    <property type="project" value="UniProtKB-EC"/>
</dbReference>